<feature type="chain" id="PRO_5015196424" description="Haem-binding uptake Tiki superfamily ChaN domain-containing protein" evidence="1">
    <location>
        <begin position="19"/>
        <end position="279"/>
    </location>
</feature>
<keyword evidence="4" id="KW-1185">Reference proteome</keyword>
<feature type="signal peptide" evidence="1">
    <location>
        <begin position="1"/>
        <end position="18"/>
    </location>
</feature>
<dbReference type="SUPFAM" id="SSF159501">
    <property type="entry name" value="EreA/ChaN-like"/>
    <property type="match status" value="1"/>
</dbReference>
<gene>
    <name evidence="3" type="ORF">C7H73_00335</name>
</gene>
<dbReference type="KEGG" id="melm:C7H73_00335"/>
<evidence type="ECO:0000313" key="3">
    <source>
        <dbReference type="EMBL" id="AVP56261.1"/>
    </source>
</evidence>
<evidence type="ECO:0000313" key="4">
    <source>
        <dbReference type="Proteomes" id="UP000241829"/>
    </source>
</evidence>
<evidence type="ECO:0000259" key="2">
    <source>
        <dbReference type="Pfam" id="PF04187"/>
    </source>
</evidence>
<dbReference type="AlphaFoldDB" id="A0A2P1NGT9"/>
<proteinExistence type="predicted"/>
<reference evidence="4" key="1">
    <citation type="submission" date="2018-03" db="EMBL/GenBank/DDBJ databases">
        <title>Genome sequencing of Melaminivora sp. strain SC2-7.</title>
        <authorList>
            <person name="Kim S.-J."/>
            <person name="Heo J."/>
            <person name="Ahn J.-H."/>
            <person name="Kwon S.-W."/>
        </authorList>
    </citation>
    <scope>NUCLEOTIDE SEQUENCE [LARGE SCALE GENOMIC DNA]</scope>
    <source>
        <strain evidence="4">SC2-7</strain>
    </source>
</reference>
<protein>
    <recommendedName>
        <fullName evidence="2">Haem-binding uptake Tiki superfamily ChaN domain-containing protein</fullName>
    </recommendedName>
</protein>
<evidence type="ECO:0000256" key="1">
    <source>
        <dbReference type="SAM" id="SignalP"/>
    </source>
</evidence>
<feature type="domain" description="Haem-binding uptake Tiki superfamily ChaN" evidence="2">
    <location>
        <begin position="42"/>
        <end position="229"/>
    </location>
</feature>
<dbReference type="Gene3D" id="3.40.50.11550">
    <property type="match status" value="1"/>
</dbReference>
<organism evidence="3 4">
    <name type="scientific">Pulveribacter suum</name>
    <dbReference type="NCBI Taxonomy" id="2116657"/>
    <lineage>
        <taxon>Bacteria</taxon>
        <taxon>Pseudomonadati</taxon>
        <taxon>Pseudomonadota</taxon>
        <taxon>Betaproteobacteria</taxon>
        <taxon>Burkholderiales</taxon>
        <taxon>Comamonadaceae</taxon>
        <taxon>Pulveribacter</taxon>
    </lineage>
</organism>
<sequence>MSAFSIPLRRLAPVCALAAAVLSGCVSPASRLQGDAWQAQLARWQGAPALLLGEQHDAPAHQQWQQQTVQWLAARGQLAALVLEMAEAGAATDGLAPQASAAQVRAALRWNDAAWPWPRYADVVMAAVAAGVPVRGGNLDAAGLRAAMQDETLDAHLPPAPLARQREAIEQGHCGLLPPARVQPLVRVQLARDARLARTVQQALQPGRTVVLVAGHGHVQRSLGVPTWLPADLRPKVAIAQAGRALAAIESEADFIQPTPALPPEDYCAGLRARWPVQR</sequence>
<dbReference type="Pfam" id="PF04187">
    <property type="entry name" value="Cofac_haem_bdg"/>
    <property type="match status" value="1"/>
</dbReference>
<dbReference type="Proteomes" id="UP000241829">
    <property type="component" value="Chromosome"/>
</dbReference>
<keyword evidence="1" id="KW-0732">Signal</keyword>
<dbReference type="InterPro" id="IPR007314">
    <property type="entry name" value="Cofac_haem-bd_dom"/>
</dbReference>
<dbReference type="Gene3D" id="1.10.8.760">
    <property type="entry name" value="Haem-binding uptake, Tiki superfamily, ChaN, domain 2"/>
    <property type="match status" value="1"/>
</dbReference>
<dbReference type="RefSeq" id="WP_106844824.1">
    <property type="nucleotide sequence ID" value="NZ_CP027792.1"/>
</dbReference>
<accession>A0A2P1NGT9</accession>
<name>A0A2P1NGT9_9BURK</name>
<dbReference type="EMBL" id="CP027792">
    <property type="protein sequence ID" value="AVP56261.1"/>
    <property type="molecule type" value="Genomic_DNA"/>
</dbReference>
<dbReference type="OrthoDB" id="9795827at2"/>